<dbReference type="InterPro" id="IPR013320">
    <property type="entry name" value="ConA-like_dom_sf"/>
</dbReference>
<dbReference type="PROSITE" id="PS51762">
    <property type="entry name" value="GH16_2"/>
    <property type="match status" value="1"/>
</dbReference>
<dbReference type="AlphaFoldDB" id="D8PWD6"/>
<dbReference type="GO" id="GO:0009251">
    <property type="term" value="P:glucan catabolic process"/>
    <property type="evidence" value="ECO:0007669"/>
    <property type="project" value="TreeGrafter"/>
</dbReference>
<feature type="domain" description="GH16" evidence="2">
    <location>
        <begin position="34"/>
        <end position="300"/>
    </location>
</feature>
<dbReference type="EMBL" id="GL377303">
    <property type="protein sequence ID" value="EFJ01019.1"/>
    <property type="molecule type" value="Genomic_DNA"/>
</dbReference>
<accession>D8PWD6</accession>
<gene>
    <name evidence="3" type="ORF">SCHCODRAFT_232495</name>
</gene>
<name>D8PWD6_SCHCM</name>
<dbReference type="SUPFAM" id="SSF49899">
    <property type="entry name" value="Concanavalin A-like lectins/glucanases"/>
    <property type="match status" value="1"/>
</dbReference>
<dbReference type="InterPro" id="IPR050546">
    <property type="entry name" value="Glycosyl_Hydrlase_16"/>
</dbReference>
<dbReference type="PANTHER" id="PTHR10963:SF24">
    <property type="entry name" value="GLYCOSIDASE C21B10.07-RELATED"/>
    <property type="match status" value="1"/>
</dbReference>
<dbReference type="CDD" id="cd02181">
    <property type="entry name" value="GH16_fungal_Lam16A_glucanase"/>
    <property type="match status" value="1"/>
</dbReference>
<dbReference type="Proteomes" id="UP000007431">
    <property type="component" value="Unassembled WGS sequence"/>
</dbReference>
<keyword evidence="1" id="KW-0732">Signal</keyword>
<dbReference type="InParanoid" id="D8PWD6"/>
<reference evidence="3 4" key="1">
    <citation type="journal article" date="2010" name="Nat. Biotechnol.">
        <title>Genome sequence of the model mushroom Schizophyllum commune.</title>
        <authorList>
            <person name="Ohm R.A."/>
            <person name="de Jong J.F."/>
            <person name="Lugones L.G."/>
            <person name="Aerts A."/>
            <person name="Kothe E."/>
            <person name="Stajich J.E."/>
            <person name="de Vries R.P."/>
            <person name="Record E."/>
            <person name="Levasseur A."/>
            <person name="Baker S.E."/>
            <person name="Bartholomew K.A."/>
            <person name="Coutinho P.M."/>
            <person name="Erdmann S."/>
            <person name="Fowler T.J."/>
            <person name="Gathman A.C."/>
            <person name="Lombard V."/>
            <person name="Henrissat B."/>
            <person name="Knabe N."/>
            <person name="Kuees U."/>
            <person name="Lilly W.W."/>
            <person name="Lindquist E."/>
            <person name="Lucas S."/>
            <person name="Magnuson J.K."/>
            <person name="Piumi F."/>
            <person name="Raudaskoski M."/>
            <person name="Salamov A."/>
            <person name="Schmutz J."/>
            <person name="Schwarze F.W.M.R."/>
            <person name="vanKuyk P.A."/>
            <person name="Horton J.S."/>
            <person name="Grigoriev I.V."/>
            <person name="Woesten H.A.B."/>
        </authorList>
    </citation>
    <scope>NUCLEOTIDE SEQUENCE [LARGE SCALE GENOMIC DNA]</scope>
    <source>
        <strain evidence="4">H4-8 / FGSC 9210</strain>
    </source>
</reference>
<protein>
    <submittedName>
        <fullName evidence="3">Glycoside hydrolase family 16 protein</fullName>
    </submittedName>
</protein>
<evidence type="ECO:0000256" key="1">
    <source>
        <dbReference type="SAM" id="SignalP"/>
    </source>
</evidence>
<dbReference type="GO" id="GO:0004553">
    <property type="term" value="F:hydrolase activity, hydrolyzing O-glycosyl compounds"/>
    <property type="evidence" value="ECO:0007669"/>
    <property type="project" value="InterPro"/>
</dbReference>
<dbReference type="PANTHER" id="PTHR10963">
    <property type="entry name" value="GLYCOSYL HYDROLASE-RELATED"/>
    <property type="match status" value="1"/>
</dbReference>
<keyword evidence="3" id="KW-0378">Hydrolase</keyword>
<keyword evidence="4" id="KW-1185">Reference proteome</keyword>
<feature type="signal peptide" evidence="1">
    <location>
        <begin position="1"/>
        <end position="16"/>
    </location>
</feature>
<dbReference type="Gene3D" id="2.60.120.200">
    <property type="match status" value="1"/>
</dbReference>
<dbReference type="eggNOG" id="ENOG502QUM3">
    <property type="taxonomic scope" value="Eukaryota"/>
</dbReference>
<sequence length="330" mass="36152">MKFIAVLSSLIALSSAKLYSASERYVGNTFYDAFEFQAVSDPTHGRVNYVDMWTAQGRNLTFTTGMEYQNPLPSPAAHLPPSDDTFILRTDCWSTLSPSGPGRDSVRIQSKNLYKNHLAVFNVRHMPQGCGTWPAIWYADVDNWPGAGEIDVLEGVNNVTPDASTLHTTAGCTMPDNRGMFGSPTQSDCNHDVNGNAGCGVRMNNGNSFGPNFNAVGGGWFVMERTDDAIRVWFWERNDPNVPASIKNRQDSLLSEELAEPQALFPNTNCDFNSHFGPLRIIINLTICGDWAGSTFNNDGCSGSCVDLANNNPSAFGEAYFDIANIDLYT</sequence>
<dbReference type="HOGENOM" id="CLU_016972_1_1_1"/>
<dbReference type="VEuPathDB" id="FungiDB:SCHCODRAFT_02483137"/>
<organism evidence="4">
    <name type="scientific">Schizophyllum commune (strain H4-8 / FGSC 9210)</name>
    <name type="common">Split gill fungus</name>
    <dbReference type="NCBI Taxonomy" id="578458"/>
    <lineage>
        <taxon>Eukaryota</taxon>
        <taxon>Fungi</taxon>
        <taxon>Dikarya</taxon>
        <taxon>Basidiomycota</taxon>
        <taxon>Agaricomycotina</taxon>
        <taxon>Agaricomycetes</taxon>
        <taxon>Agaricomycetidae</taxon>
        <taxon>Agaricales</taxon>
        <taxon>Schizophyllaceae</taxon>
        <taxon>Schizophyllum</taxon>
    </lineage>
</organism>
<dbReference type="InterPro" id="IPR000757">
    <property type="entry name" value="Beta-glucanase-like"/>
</dbReference>
<evidence type="ECO:0000313" key="3">
    <source>
        <dbReference type="EMBL" id="EFJ01019.1"/>
    </source>
</evidence>
<dbReference type="OMA" id="GAGFNNN"/>
<evidence type="ECO:0000313" key="4">
    <source>
        <dbReference type="Proteomes" id="UP000007431"/>
    </source>
</evidence>
<proteinExistence type="predicted"/>
<dbReference type="STRING" id="578458.D8PWD6"/>
<dbReference type="Pfam" id="PF26113">
    <property type="entry name" value="GH16_XgeA"/>
    <property type="match status" value="1"/>
</dbReference>
<feature type="chain" id="PRO_5003120357" evidence="1">
    <location>
        <begin position="17"/>
        <end position="330"/>
    </location>
</feature>
<evidence type="ECO:0000259" key="2">
    <source>
        <dbReference type="PROSITE" id="PS51762"/>
    </source>
</evidence>